<dbReference type="Pfam" id="PF00437">
    <property type="entry name" value="T2SSE"/>
    <property type="match status" value="1"/>
</dbReference>
<dbReference type="InterPro" id="IPR037257">
    <property type="entry name" value="T2SS_E_N_sf"/>
</dbReference>
<dbReference type="Gene3D" id="3.30.450.90">
    <property type="match status" value="1"/>
</dbReference>
<dbReference type="AlphaFoldDB" id="A0AAX3X0V2"/>
<dbReference type="PROSITE" id="PS00662">
    <property type="entry name" value="T2SP_E"/>
    <property type="match status" value="1"/>
</dbReference>
<dbReference type="GO" id="GO:0005886">
    <property type="term" value="C:plasma membrane"/>
    <property type="evidence" value="ECO:0007669"/>
    <property type="project" value="TreeGrafter"/>
</dbReference>
<dbReference type="FunFam" id="3.40.50.300:FF:000398">
    <property type="entry name" value="Type IV pilus assembly ATPase PilB"/>
    <property type="match status" value="1"/>
</dbReference>
<feature type="domain" description="Bacterial type II secretion system protein E" evidence="4">
    <location>
        <begin position="374"/>
        <end position="388"/>
    </location>
</feature>
<sequence>MAAKAGRKRLGDLLVESGVITPQQLEYALTEKSKEEKLGDFLIKKNYLTEQQLIEVLEFQLGIPHINLNQYTISPDLLQLIPAELAKRANIMPVRKERNKLFIAMADPMDYFAIEEVRMATGCQIETSIAAKDDLYRTITKYYDLQESMDAALSDMATSTIDMQTDIEREDSPIVRLVNQIIANGVAQRASDIHFDPQETELRVRYRVDGVLRTERSLPKNMQSVVLARIKIMGNLNITENRIPQDGRIKSTINFRPIDIRLSTLPTVYGEKVVMRILDLANAVNGIEQLDFSNQNEALFRSMIAHPNGIVLITGPTGSGKSSTLYAALNELNDDGVNIITVEDPVEYQLSGVNQIQVKEEVGLTFATGLRSILRQDPDIVMIGEIRDLETAQIATRASLTGHLVLSTLHTNSAVDSISRLQDMGIEPFLLSSSLVGIMAQRLVRRNCRDCSEIYTFTEYELAIFKDNGIPDVTQGRKGRGCAACNFTGYRGRMAIHEILPVDRHVKELIIHEVGDQKIREYMKQQHFKTLLMDGLQKVAAGQTTISEILRVASKE</sequence>
<dbReference type="InterPro" id="IPR027417">
    <property type="entry name" value="P-loop_NTPase"/>
</dbReference>
<gene>
    <name evidence="5" type="ORF">QNH24_06510</name>
</gene>
<evidence type="ECO:0000256" key="1">
    <source>
        <dbReference type="ARBA" id="ARBA00006611"/>
    </source>
</evidence>
<dbReference type="InterPro" id="IPR001482">
    <property type="entry name" value="T2SS/T4SS_dom"/>
</dbReference>
<comment type="similarity">
    <text evidence="1">Belongs to the GSP E family.</text>
</comment>
<dbReference type="PANTHER" id="PTHR30258">
    <property type="entry name" value="TYPE II SECRETION SYSTEM PROTEIN GSPE-RELATED"/>
    <property type="match status" value="1"/>
</dbReference>
<evidence type="ECO:0000313" key="6">
    <source>
        <dbReference type="Proteomes" id="UP001178322"/>
    </source>
</evidence>
<dbReference type="InterPro" id="IPR007831">
    <property type="entry name" value="T2SS_GspE_N"/>
</dbReference>
<evidence type="ECO:0000256" key="3">
    <source>
        <dbReference type="ARBA" id="ARBA00022840"/>
    </source>
</evidence>
<dbReference type="FunFam" id="3.30.300.160:FF:000002">
    <property type="entry name" value="Type II secretion system protein E"/>
    <property type="match status" value="1"/>
</dbReference>
<dbReference type="InterPro" id="IPR003593">
    <property type="entry name" value="AAA+_ATPase"/>
</dbReference>
<dbReference type="PANTHER" id="PTHR30258:SF1">
    <property type="entry name" value="PROTEIN TRANSPORT PROTEIN HOFB HOMOLOG"/>
    <property type="match status" value="1"/>
</dbReference>
<evidence type="ECO:0000313" key="5">
    <source>
        <dbReference type="EMBL" id="WHY52888.1"/>
    </source>
</evidence>
<keyword evidence="3" id="KW-0067">ATP-binding</keyword>
<protein>
    <submittedName>
        <fullName evidence="5">GspE/PulE family protein</fullName>
    </submittedName>
</protein>
<dbReference type="Pfam" id="PF05157">
    <property type="entry name" value="MshEN"/>
    <property type="match status" value="1"/>
</dbReference>
<name>A0AAX3X0V2_9BACI</name>
<evidence type="ECO:0000256" key="2">
    <source>
        <dbReference type="ARBA" id="ARBA00022741"/>
    </source>
</evidence>
<dbReference type="EMBL" id="CP126101">
    <property type="protein sequence ID" value="WHY52888.1"/>
    <property type="molecule type" value="Genomic_DNA"/>
</dbReference>
<dbReference type="FunFam" id="3.30.450.90:FF:000001">
    <property type="entry name" value="Type II secretion system ATPase GspE"/>
    <property type="match status" value="1"/>
</dbReference>
<dbReference type="SMART" id="SM00382">
    <property type="entry name" value="AAA"/>
    <property type="match status" value="1"/>
</dbReference>
<dbReference type="SUPFAM" id="SSF52540">
    <property type="entry name" value="P-loop containing nucleoside triphosphate hydrolases"/>
    <property type="match status" value="1"/>
</dbReference>
<reference evidence="5" key="1">
    <citation type="submission" date="2023-05" db="EMBL/GenBank/DDBJ databases">
        <title>Comparative genomics of Bacillaceae isolates and their secondary metabolite potential.</title>
        <authorList>
            <person name="Song L."/>
            <person name="Nielsen L.J."/>
            <person name="Mohite O."/>
            <person name="Xu X."/>
            <person name="Weber T."/>
            <person name="Kovacs A.T."/>
        </authorList>
    </citation>
    <scope>NUCLEOTIDE SEQUENCE</scope>
    <source>
        <strain evidence="5">LY1</strain>
    </source>
</reference>
<dbReference type="SUPFAM" id="SSF160246">
    <property type="entry name" value="EspE N-terminal domain-like"/>
    <property type="match status" value="1"/>
</dbReference>
<dbReference type="RefSeq" id="WP_283871277.1">
    <property type="nucleotide sequence ID" value="NZ_CP126101.1"/>
</dbReference>
<accession>A0AAX3X0V2</accession>
<dbReference type="CDD" id="cd01129">
    <property type="entry name" value="PulE-GspE-like"/>
    <property type="match status" value="1"/>
</dbReference>
<organism evidence="5 6">
    <name type="scientific">Lysinibacillus pakistanensis</name>
    <dbReference type="NCBI Taxonomy" id="759811"/>
    <lineage>
        <taxon>Bacteria</taxon>
        <taxon>Bacillati</taxon>
        <taxon>Bacillota</taxon>
        <taxon>Bacilli</taxon>
        <taxon>Bacillales</taxon>
        <taxon>Bacillaceae</taxon>
        <taxon>Lysinibacillus</taxon>
    </lineage>
</organism>
<dbReference type="Gene3D" id="3.40.50.300">
    <property type="entry name" value="P-loop containing nucleotide triphosphate hydrolases"/>
    <property type="match status" value="1"/>
</dbReference>
<dbReference type="GO" id="GO:0016887">
    <property type="term" value="F:ATP hydrolysis activity"/>
    <property type="evidence" value="ECO:0007669"/>
    <property type="project" value="TreeGrafter"/>
</dbReference>
<keyword evidence="2" id="KW-0547">Nucleotide-binding</keyword>
<proteinExistence type="inferred from homology"/>
<evidence type="ECO:0000259" key="4">
    <source>
        <dbReference type="PROSITE" id="PS00662"/>
    </source>
</evidence>
<dbReference type="Gene3D" id="3.30.300.160">
    <property type="entry name" value="Type II secretion system, protein E, N-terminal domain"/>
    <property type="match status" value="1"/>
</dbReference>
<dbReference type="Proteomes" id="UP001178322">
    <property type="component" value="Chromosome"/>
</dbReference>
<dbReference type="GO" id="GO:0005524">
    <property type="term" value="F:ATP binding"/>
    <property type="evidence" value="ECO:0007669"/>
    <property type="project" value="UniProtKB-KW"/>
</dbReference>